<dbReference type="PANTHER" id="PTHR43326:SF1">
    <property type="entry name" value="METHIONINE--TRNA LIGASE, MITOCHONDRIAL"/>
    <property type="match status" value="1"/>
</dbReference>
<accession>A0A097GZU5</accession>
<dbReference type="InterPro" id="IPR015413">
    <property type="entry name" value="Methionyl/Leucyl_tRNA_Synth"/>
</dbReference>
<evidence type="ECO:0000259" key="7">
    <source>
        <dbReference type="Pfam" id="PF09334"/>
    </source>
</evidence>
<reference evidence="8" key="1">
    <citation type="journal article" date="2014" name="Cell">
        <title>Sympatric speciation in a bacterial endosymbiont results in two genomes with the functionality of one.</title>
        <authorList>
            <person name="Van Leuven J.T."/>
            <person name="Meister R.C."/>
            <person name="Simon C."/>
            <person name="McCutcheon J.P."/>
        </authorList>
    </citation>
    <scope>NUCLEOTIDE SEQUENCE</scope>
    <source>
        <strain evidence="8">TETAUR2</strain>
    </source>
</reference>
<evidence type="ECO:0000256" key="3">
    <source>
        <dbReference type="ARBA" id="ARBA00022840"/>
    </source>
</evidence>
<dbReference type="Gene3D" id="3.40.50.620">
    <property type="entry name" value="HUPs"/>
    <property type="match status" value="1"/>
</dbReference>
<dbReference type="GO" id="GO:0005524">
    <property type="term" value="F:ATP binding"/>
    <property type="evidence" value="ECO:0007669"/>
    <property type="project" value="UniProtKB-KW"/>
</dbReference>
<organism evidence="8">
    <name type="scientific">Candidatus Hodgkinia cicadicola</name>
    <dbReference type="NCBI Taxonomy" id="573658"/>
    <lineage>
        <taxon>Bacteria</taxon>
        <taxon>Pseudomonadati</taxon>
        <taxon>Pseudomonadota</taxon>
        <taxon>Alphaproteobacteria</taxon>
        <taxon>Hyphomicrobiales</taxon>
        <taxon>Candidatus Hodgkinia</taxon>
    </lineage>
</organism>
<keyword evidence="1 6" id="KW-0436">Ligase</keyword>
<dbReference type="EMBL" id="KJ939344">
    <property type="protein sequence ID" value="AIT41430.1"/>
    <property type="molecule type" value="Genomic_DNA"/>
</dbReference>
<evidence type="ECO:0000256" key="1">
    <source>
        <dbReference type="ARBA" id="ARBA00022598"/>
    </source>
</evidence>
<dbReference type="Gene3D" id="2.170.220.10">
    <property type="match status" value="1"/>
</dbReference>
<dbReference type="Pfam" id="PF09334">
    <property type="entry name" value="tRNA-synt_1g"/>
    <property type="match status" value="2"/>
</dbReference>
<name>A0A097GZU5_9HYPH</name>
<evidence type="ECO:0000256" key="4">
    <source>
        <dbReference type="ARBA" id="ARBA00022917"/>
    </source>
</evidence>
<dbReference type="InterPro" id="IPR023457">
    <property type="entry name" value="Met-tRNA_synth_2"/>
</dbReference>
<feature type="domain" description="Methionyl/Leucyl tRNA synthetase" evidence="7">
    <location>
        <begin position="152"/>
        <end position="339"/>
    </location>
</feature>
<keyword evidence="4 6" id="KW-0648">Protein biosynthesis</keyword>
<sequence length="456" mass="51632">MYWVYTSLIYTDAPPHVGHLYELSVANALCECIKNWHSVKLAAGADDHGAKIQNLSKNKNINPTKVSNLNSNKILAMCSKYKINVKDWISTSYPRHTKLVASKIKQINAANAISKLDYCGWYSPQLDCYRGSDHVQFSKNLLYCANNAPVEWTEERGAFINFSRAKPKLLAIHRASLVAIPYINVNSAFRIINSTEDVCITRDKTTSYGIKLITQNLKLVLWVWIDAILAYINANRRNKVHIIGKDITKFHLTHYVALSLLLSTKLPKAILQHVYINTLKTKVSKSLKNQPSGASFRTCALYYYLCTRSFRNDIELNESGLAAAFAKLTNNMGNLAKRIIKLRTLNRLKLRQLTISEWIIVLYVKRLTTTLGHLVKSFKLNETNSTILDGTAKINSAISNYKLWHNARAGHKLFVYAFAAKRHIHWLKFAIGGNAESMILNINSANTKYVPFPKLA</sequence>
<protein>
    <submittedName>
        <fullName evidence="8">Methionine--tRNA ligase</fullName>
        <ecNumber evidence="8">6.1.1.10</ecNumber>
    </submittedName>
</protein>
<dbReference type="InterPro" id="IPR014729">
    <property type="entry name" value="Rossmann-like_a/b/a_fold"/>
</dbReference>
<evidence type="ECO:0000256" key="6">
    <source>
        <dbReference type="RuleBase" id="RU363039"/>
    </source>
</evidence>
<dbReference type="PANTHER" id="PTHR43326">
    <property type="entry name" value="METHIONYL-TRNA SYNTHETASE"/>
    <property type="match status" value="1"/>
</dbReference>
<evidence type="ECO:0000256" key="2">
    <source>
        <dbReference type="ARBA" id="ARBA00022741"/>
    </source>
</evidence>
<evidence type="ECO:0000313" key="8">
    <source>
        <dbReference type="EMBL" id="AIT41430.1"/>
    </source>
</evidence>
<proteinExistence type="inferred from homology"/>
<feature type="domain" description="Methionyl/Leucyl tRNA synthetase" evidence="7">
    <location>
        <begin position="3"/>
        <end position="129"/>
    </location>
</feature>
<keyword evidence="2 6" id="KW-0547">Nucleotide-binding</keyword>
<dbReference type="AlphaFoldDB" id="A0A097GZU5"/>
<evidence type="ECO:0000256" key="5">
    <source>
        <dbReference type="ARBA" id="ARBA00023146"/>
    </source>
</evidence>
<comment type="similarity">
    <text evidence="6">Belongs to the class-I aminoacyl-tRNA synthetase family.</text>
</comment>
<gene>
    <name evidence="8" type="primary">metG</name>
    <name evidence="8" type="ORF">HCTETAUR2_004</name>
</gene>
<keyword evidence="5 6" id="KW-0030">Aminoacyl-tRNA synthetase</keyword>
<dbReference type="SUPFAM" id="SSF52374">
    <property type="entry name" value="Nucleotidylyl transferase"/>
    <property type="match status" value="1"/>
</dbReference>
<dbReference type="GO" id="GO:0006431">
    <property type="term" value="P:methionyl-tRNA aminoacylation"/>
    <property type="evidence" value="ECO:0007669"/>
    <property type="project" value="InterPro"/>
</dbReference>
<dbReference type="InterPro" id="IPR033911">
    <property type="entry name" value="MetRS_core"/>
</dbReference>
<keyword evidence="3 6" id="KW-0067">ATP-binding</keyword>
<dbReference type="EC" id="6.1.1.10" evidence="8"/>
<dbReference type="GO" id="GO:0004825">
    <property type="term" value="F:methionine-tRNA ligase activity"/>
    <property type="evidence" value="ECO:0007669"/>
    <property type="project" value="UniProtKB-EC"/>
</dbReference>
<dbReference type="PRINTS" id="PR01041">
    <property type="entry name" value="TRNASYNTHMET"/>
</dbReference>